<evidence type="ECO:0000259" key="14">
    <source>
        <dbReference type="Pfam" id="PF17810"/>
    </source>
</evidence>
<keyword evidence="11" id="KW-0620">Polyamine biosynthesis</keyword>
<dbReference type="GO" id="GO:0006527">
    <property type="term" value="P:L-arginine catabolic process"/>
    <property type="evidence" value="ECO:0007669"/>
    <property type="project" value="InterPro"/>
</dbReference>
<dbReference type="SUPFAM" id="SSF51419">
    <property type="entry name" value="PLP-binding barrel"/>
    <property type="match status" value="1"/>
</dbReference>
<dbReference type="CDD" id="cd06830">
    <property type="entry name" value="PLPDE_III_ADC"/>
    <property type="match status" value="1"/>
</dbReference>
<feature type="domain" description="Orn/DAP/Arg decarboxylase 2 N-terminal" evidence="13">
    <location>
        <begin position="85"/>
        <end position="340"/>
    </location>
</feature>
<evidence type="ECO:0000256" key="4">
    <source>
        <dbReference type="ARBA" id="ARBA00008357"/>
    </source>
</evidence>
<protein>
    <recommendedName>
        <fullName evidence="5">arginine decarboxylase</fullName>
        <ecNumber evidence="5">4.1.1.19</ecNumber>
    </recommendedName>
</protein>
<dbReference type="Gene3D" id="1.20.58.930">
    <property type="match status" value="1"/>
</dbReference>
<dbReference type="EMBL" id="UOFY01000011">
    <property type="protein sequence ID" value="VAX06900.1"/>
    <property type="molecule type" value="Genomic_DNA"/>
</dbReference>
<evidence type="ECO:0000256" key="5">
    <source>
        <dbReference type="ARBA" id="ARBA00012426"/>
    </source>
</evidence>
<feature type="domain" description="Arginine decarboxylase C-terminal helical" evidence="15">
    <location>
        <begin position="581"/>
        <end position="630"/>
    </location>
</feature>
<comment type="cofactor">
    <cofactor evidence="2">
        <name>Mg(2+)</name>
        <dbReference type="ChEBI" id="CHEBI:18420"/>
    </cofactor>
</comment>
<dbReference type="SUPFAM" id="SSF50621">
    <property type="entry name" value="Alanine racemase C-terminal domain-like"/>
    <property type="match status" value="1"/>
</dbReference>
<evidence type="ECO:0000256" key="9">
    <source>
        <dbReference type="ARBA" id="ARBA00022898"/>
    </source>
</evidence>
<dbReference type="InterPro" id="IPR022644">
    <property type="entry name" value="De-COase2_N"/>
</dbReference>
<dbReference type="InterPro" id="IPR029066">
    <property type="entry name" value="PLP-binding_barrel"/>
</dbReference>
<keyword evidence="9" id="KW-0663">Pyridoxal phosphate</keyword>
<accession>A0A3B1B9A5</accession>
<comment type="function">
    <text evidence="3">Catalyzes the biosynthesis of agmatine from arginine.</text>
</comment>
<evidence type="ECO:0000256" key="6">
    <source>
        <dbReference type="ARBA" id="ARBA00022723"/>
    </source>
</evidence>
<dbReference type="PRINTS" id="PR01179">
    <property type="entry name" value="ODADCRBXLASE"/>
</dbReference>
<keyword evidence="12 16" id="KW-0456">Lyase</keyword>
<comment type="cofactor">
    <cofactor evidence="1">
        <name>pyridoxal 5'-phosphate</name>
        <dbReference type="ChEBI" id="CHEBI:597326"/>
    </cofactor>
</comment>
<sequence length="632" mass="70441">MKNWTSKQSQTLYNIDNWGAGYFSINAQGNLQVCPTQQSERAIDIDAVVQAALAEGHRLPLLLRFSDILQHRVQSLYQAFASAMQVEAYAGDYTAIYPIKVNQQHSVINELLNSAQTVGLEVGSKSELMAVLGISKTPALSLVCNGYKDREYIRLALIGQQLGHRVYLVIEKLSELDIVLEEAAALGVQPCLGVRVRLASIGEGRWQNTGGEKSKFGLSAAQVLALLARLGEVDKLSCLQMLHFHLGSQLANIRDIQSGMQECARYYAELHRLGALINCVDVGGGLGVDYEGSHSRRACSMNYSFESYAHHIVHALKEICEQQHLPQPHIFTESGRAMSAHHALLVTNTINVEKVPDAAIDPAAIDQNAPMVLQALLQLYQGLRETGVNGYAAIEAWHDLRYWLGEAQTLYTHGVLDLAQRAMAEAIYFSCCRSIHACLNPAQRSHREVLDELNEKLADKYFCNFSLFQSIPDAWGIEQVFPIMPLHRLQEEPLRRAVIEDITCDSDGRINTYVSAEGTEASLPLHEWHADEPYWLGIFLVGAYQEILGDMHNLFGDTDALHVRLNAKSYQLEQACRGDQVDDLLRYVHFNIDELTQNYRAKIEAADLSATEKQNSLTALLSILSGYSYLQD</sequence>
<evidence type="ECO:0000256" key="1">
    <source>
        <dbReference type="ARBA" id="ARBA00001933"/>
    </source>
</evidence>
<dbReference type="PANTHER" id="PTHR43295:SF9">
    <property type="entry name" value="BIOSYNTHETIC ARGININE DECARBOXYLASE"/>
    <property type="match status" value="1"/>
</dbReference>
<dbReference type="Gene3D" id="1.10.287.3440">
    <property type="match status" value="1"/>
</dbReference>
<dbReference type="EC" id="4.1.1.19" evidence="5"/>
<dbReference type="HAMAP" id="MF_01417">
    <property type="entry name" value="SpeA"/>
    <property type="match status" value="1"/>
</dbReference>
<evidence type="ECO:0000256" key="12">
    <source>
        <dbReference type="ARBA" id="ARBA00023239"/>
    </source>
</evidence>
<dbReference type="NCBIfam" id="NF003763">
    <property type="entry name" value="PRK05354.1"/>
    <property type="match status" value="1"/>
</dbReference>
<name>A0A3B1B9A5_9ZZZZ</name>
<dbReference type="Pfam" id="PF02784">
    <property type="entry name" value="Orn_Arg_deC_N"/>
    <property type="match status" value="1"/>
</dbReference>
<dbReference type="GO" id="GO:0046872">
    <property type="term" value="F:metal ion binding"/>
    <property type="evidence" value="ECO:0007669"/>
    <property type="project" value="UniProtKB-KW"/>
</dbReference>
<evidence type="ECO:0000259" key="13">
    <source>
        <dbReference type="Pfam" id="PF02784"/>
    </source>
</evidence>
<reference evidence="16" key="1">
    <citation type="submission" date="2018-06" db="EMBL/GenBank/DDBJ databases">
        <authorList>
            <person name="Zhirakovskaya E."/>
        </authorList>
    </citation>
    <scope>NUCLEOTIDE SEQUENCE</scope>
</reference>
<evidence type="ECO:0000256" key="7">
    <source>
        <dbReference type="ARBA" id="ARBA00022793"/>
    </source>
</evidence>
<dbReference type="FunFam" id="3.20.20.10:FF:000001">
    <property type="entry name" value="Biosynthetic arginine decarboxylase"/>
    <property type="match status" value="1"/>
</dbReference>
<dbReference type="InterPro" id="IPR000183">
    <property type="entry name" value="Orn/DAP/Arg_de-COase"/>
</dbReference>
<keyword evidence="8" id="KW-0460">Magnesium</keyword>
<dbReference type="PRINTS" id="PR01180">
    <property type="entry name" value="ARGDCRBXLASE"/>
</dbReference>
<evidence type="ECO:0000256" key="11">
    <source>
        <dbReference type="ARBA" id="ARBA00023115"/>
    </source>
</evidence>
<evidence type="ECO:0000256" key="2">
    <source>
        <dbReference type="ARBA" id="ARBA00001946"/>
    </source>
</evidence>
<dbReference type="InterPro" id="IPR002985">
    <property type="entry name" value="Arg_decrbxlase"/>
</dbReference>
<gene>
    <name evidence="16" type="ORF">MNBD_GAMMA25-1520</name>
</gene>
<evidence type="ECO:0000313" key="16">
    <source>
        <dbReference type="EMBL" id="VAX06900.1"/>
    </source>
</evidence>
<dbReference type="Gene3D" id="2.40.37.10">
    <property type="entry name" value="Lyase, Ornithine Decarboxylase, Chain A, domain 1"/>
    <property type="match status" value="1"/>
</dbReference>
<evidence type="ECO:0000256" key="3">
    <source>
        <dbReference type="ARBA" id="ARBA00002257"/>
    </source>
</evidence>
<keyword evidence="10" id="KW-0745">Spermidine biosynthesis</keyword>
<dbReference type="GO" id="GO:0033388">
    <property type="term" value="P:putrescine biosynthetic process from arginine"/>
    <property type="evidence" value="ECO:0007669"/>
    <property type="project" value="TreeGrafter"/>
</dbReference>
<dbReference type="Gene3D" id="3.20.20.10">
    <property type="entry name" value="Alanine racemase"/>
    <property type="match status" value="1"/>
</dbReference>
<evidence type="ECO:0000256" key="10">
    <source>
        <dbReference type="ARBA" id="ARBA00023066"/>
    </source>
</evidence>
<organism evidence="16">
    <name type="scientific">hydrothermal vent metagenome</name>
    <dbReference type="NCBI Taxonomy" id="652676"/>
    <lineage>
        <taxon>unclassified sequences</taxon>
        <taxon>metagenomes</taxon>
        <taxon>ecological metagenomes</taxon>
    </lineage>
</organism>
<dbReference type="InterPro" id="IPR040634">
    <property type="entry name" value="Arg_decarb_HB"/>
</dbReference>
<proteinExistence type="inferred from homology"/>
<feature type="domain" description="Arginine decarboxylase helical bundle" evidence="14">
    <location>
        <begin position="367"/>
        <end position="454"/>
    </location>
</feature>
<dbReference type="Pfam" id="PF17944">
    <property type="entry name" value="Arg_decarbox_C"/>
    <property type="match status" value="1"/>
</dbReference>
<dbReference type="GO" id="GO:0008295">
    <property type="term" value="P:spermidine biosynthetic process"/>
    <property type="evidence" value="ECO:0007669"/>
    <property type="project" value="UniProtKB-KW"/>
</dbReference>
<dbReference type="PANTHER" id="PTHR43295">
    <property type="entry name" value="ARGININE DECARBOXYLASE"/>
    <property type="match status" value="1"/>
</dbReference>
<dbReference type="PROSITE" id="PS00879">
    <property type="entry name" value="ODR_DC_2_2"/>
    <property type="match status" value="1"/>
</dbReference>
<evidence type="ECO:0000259" key="15">
    <source>
        <dbReference type="Pfam" id="PF17944"/>
    </source>
</evidence>
<comment type="similarity">
    <text evidence="4">Belongs to the Orn/Lys/Arg decarboxylase class-II family. SpeA subfamily.</text>
</comment>
<dbReference type="InterPro" id="IPR041128">
    <property type="entry name" value="Arg_decarbox_C"/>
</dbReference>
<dbReference type="AlphaFoldDB" id="A0A3B1B9A5"/>
<keyword evidence="6" id="KW-0479">Metal-binding</keyword>
<dbReference type="InterPro" id="IPR009006">
    <property type="entry name" value="Ala_racemase/Decarboxylase_C"/>
</dbReference>
<evidence type="ECO:0000256" key="8">
    <source>
        <dbReference type="ARBA" id="ARBA00022842"/>
    </source>
</evidence>
<dbReference type="PIRSF" id="PIRSF001336">
    <property type="entry name" value="Arg_decrbxlase"/>
    <property type="match status" value="1"/>
</dbReference>
<dbReference type="InterPro" id="IPR022657">
    <property type="entry name" value="De-COase2_CS"/>
</dbReference>
<dbReference type="Pfam" id="PF17810">
    <property type="entry name" value="Arg_decarb_HB"/>
    <property type="match status" value="1"/>
</dbReference>
<dbReference type="GO" id="GO:0008792">
    <property type="term" value="F:arginine decarboxylase activity"/>
    <property type="evidence" value="ECO:0007669"/>
    <property type="project" value="UniProtKB-EC"/>
</dbReference>
<keyword evidence="7" id="KW-0210">Decarboxylase</keyword>
<dbReference type="NCBIfam" id="TIGR01273">
    <property type="entry name" value="speA"/>
    <property type="match status" value="1"/>
</dbReference>